<dbReference type="GO" id="GO:0009368">
    <property type="term" value="C:endopeptidase Clp complex"/>
    <property type="evidence" value="ECO:0007669"/>
    <property type="project" value="TreeGrafter"/>
</dbReference>
<name>A0A8S5NYY4_9CAUD</name>
<dbReference type="InterPro" id="IPR023562">
    <property type="entry name" value="ClpP/TepA"/>
</dbReference>
<keyword evidence="2" id="KW-0963">Cytoplasm</keyword>
<dbReference type="GO" id="GO:0004252">
    <property type="term" value="F:serine-type endopeptidase activity"/>
    <property type="evidence" value="ECO:0007669"/>
    <property type="project" value="InterPro"/>
</dbReference>
<evidence type="ECO:0000256" key="1">
    <source>
        <dbReference type="ARBA" id="ARBA00007039"/>
    </source>
</evidence>
<dbReference type="PANTHER" id="PTHR10381">
    <property type="entry name" value="ATP-DEPENDENT CLP PROTEASE PROTEOLYTIC SUBUNIT"/>
    <property type="match status" value="1"/>
</dbReference>
<proteinExistence type="inferred from homology"/>
<dbReference type="Gene3D" id="3.90.226.10">
    <property type="entry name" value="2-enoyl-CoA Hydratase, Chain A, domain 1"/>
    <property type="match status" value="1"/>
</dbReference>
<dbReference type="SUPFAM" id="SSF52096">
    <property type="entry name" value="ClpP/crotonase"/>
    <property type="match status" value="1"/>
</dbReference>
<dbReference type="PRINTS" id="PR00127">
    <property type="entry name" value="CLPPROTEASEP"/>
</dbReference>
<dbReference type="InterPro" id="IPR001907">
    <property type="entry name" value="ClpP"/>
</dbReference>
<sequence>MILSERGEKRKNITNWRIEPVQAENKTLLYIYDDVTEYGEFDWNAWEYKDSETSAKYFAEKLSDIPEGQTIELHINSNGGSVKEGVAIYNLLKQCSNKKVGIVDGVAHSVAFLILQACDERKMCLGTTALVHDMWMYCSGNAAQLRKYADDLDDMMEANRQVFLERANINEEELIELMQNETYLTPDKALEYGLIDEIMNKKTETAGNEEILEKLSSMQRQLNSQESFRQQIAKMKERQQKKPEKNKILELFKGGTIQGKI</sequence>
<evidence type="ECO:0000256" key="3">
    <source>
        <dbReference type="ARBA" id="ARBA00022801"/>
    </source>
</evidence>
<comment type="similarity">
    <text evidence="1">Belongs to the peptidase S14 family.</text>
</comment>
<dbReference type="GO" id="GO:0051117">
    <property type="term" value="F:ATPase binding"/>
    <property type="evidence" value="ECO:0007669"/>
    <property type="project" value="TreeGrafter"/>
</dbReference>
<dbReference type="GO" id="GO:0004176">
    <property type="term" value="F:ATP-dependent peptidase activity"/>
    <property type="evidence" value="ECO:0007669"/>
    <property type="project" value="InterPro"/>
</dbReference>
<accession>A0A8S5NYY4</accession>
<dbReference type="Pfam" id="PF00574">
    <property type="entry name" value="CLP_protease"/>
    <property type="match status" value="1"/>
</dbReference>
<dbReference type="CDD" id="cd07016">
    <property type="entry name" value="S14_ClpP_1"/>
    <property type="match status" value="1"/>
</dbReference>
<organism evidence="4">
    <name type="scientific">Siphoviridae sp. ctNU74</name>
    <dbReference type="NCBI Taxonomy" id="2825471"/>
    <lineage>
        <taxon>Viruses</taxon>
        <taxon>Duplodnaviria</taxon>
        <taxon>Heunggongvirae</taxon>
        <taxon>Uroviricota</taxon>
        <taxon>Caudoviricetes</taxon>
    </lineage>
</organism>
<evidence type="ECO:0000256" key="2">
    <source>
        <dbReference type="ARBA" id="ARBA00022490"/>
    </source>
</evidence>
<evidence type="ECO:0000313" key="4">
    <source>
        <dbReference type="EMBL" id="DAD99426.1"/>
    </source>
</evidence>
<keyword evidence="4" id="KW-0645">Protease</keyword>
<reference evidence="4" key="1">
    <citation type="journal article" date="2021" name="Proc. Natl. Acad. Sci. U.S.A.">
        <title>A Catalog of Tens of Thousands of Viruses from Human Metagenomes Reveals Hidden Associations with Chronic Diseases.</title>
        <authorList>
            <person name="Tisza M.J."/>
            <person name="Buck C.B."/>
        </authorList>
    </citation>
    <scope>NUCLEOTIDE SEQUENCE</scope>
    <source>
        <strain evidence="4">CtNU74</strain>
    </source>
</reference>
<dbReference type="GO" id="GO:0006515">
    <property type="term" value="P:protein quality control for misfolded or incompletely synthesized proteins"/>
    <property type="evidence" value="ECO:0007669"/>
    <property type="project" value="TreeGrafter"/>
</dbReference>
<dbReference type="NCBIfam" id="NF045542">
    <property type="entry name" value="Clp_rel_HeadMat"/>
    <property type="match status" value="1"/>
</dbReference>
<dbReference type="InterPro" id="IPR029045">
    <property type="entry name" value="ClpP/crotonase-like_dom_sf"/>
</dbReference>
<keyword evidence="3" id="KW-0378">Hydrolase</keyword>
<dbReference type="EMBL" id="BK015285">
    <property type="protein sequence ID" value="DAD99426.1"/>
    <property type="molecule type" value="Genomic_DNA"/>
</dbReference>
<dbReference type="PANTHER" id="PTHR10381:SF70">
    <property type="entry name" value="ATP-DEPENDENT CLP PROTEASE PROTEOLYTIC SUBUNIT"/>
    <property type="match status" value="1"/>
</dbReference>
<protein>
    <submittedName>
        <fullName evidence="4">Putative ATP dependent Clp protease</fullName>
    </submittedName>
</protein>